<dbReference type="NCBIfam" id="NF009318">
    <property type="entry name" value="PRK12674.2-3"/>
    <property type="match status" value="1"/>
</dbReference>
<dbReference type="Pfam" id="PF03334">
    <property type="entry name" value="PhaG_MnhG_YufB"/>
    <property type="match status" value="1"/>
</dbReference>
<dbReference type="AlphaFoldDB" id="A0A9X1WGW5"/>
<name>A0A9X1WGW5_9CORY</name>
<accession>A0A9X1WGW5</accession>
<evidence type="ECO:0000313" key="3">
    <source>
        <dbReference type="Proteomes" id="UP001139207"/>
    </source>
</evidence>
<sequence>MLTQTQSTVHLLAAEAPVVQQPDEIGWIPAIIVSILAVVGALYVLVSAVAMYLAPDALSQVNMLGPAIGMGLPLLVAADFVNSWATEGFVLGYLVRGVVAILALLVVQAVGSYVMGRALHATLWDHTVPLSGGERAKEAN</sequence>
<gene>
    <name evidence="2" type="ORF">MUN33_09290</name>
</gene>
<organism evidence="2 3">
    <name type="scientific">Corynebacterium kalidii</name>
    <dbReference type="NCBI Taxonomy" id="2931982"/>
    <lineage>
        <taxon>Bacteria</taxon>
        <taxon>Bacillati</taxon>
        <taxon>Actinomycetota</taxon>
        <taxon>Actinomycetes</taxon>
        <taxon>Mycobacteriales</taxon>
        <taxon>Corynebacteriaceae</taxon>
        <taxon>Corynebacterium</taxon>
    </lineage>
</organism>
<comment type="caution">
    <text evidence="2">The sequence shown here is derived from an EMBL/GenBank/DDBJ whole genome shotgun (WGS) entry which is preliminary data.</text>
</comment>
<dbReference type="InterPro" id="IPR005133">
    <property type="entry name" value="PhaG_MnhG_YufB"/>
</dbReference>
<dbReference type="GO" id="GO:0015297">
    <property type="term" value="F:antiporter activity"/>
    <property type="evidence" value="ECO:0007669"/>
    <property type="project" value="InterPro"/>
</dbReference>
<dbReference type="RefSeq" id="WP_244804635.1">
    <property type="nucleotide sequence ID" value="NZ_JALIEA010000013.1"/>
</dbReference>
<keyword evidence="3" id="KW-1185">Reference proteome</keyword>
<feature type="transmembrane region" description="Helical" evidence="1">
    <location>
        <begin position="61"/>
        <end position="81"/>
    </location>
</feature>
<evidence type="ECO:0000313" key="2">
    <source>
        <dbReference type="EMBL" id="MCJ7858904.1"/>
    </source>
</evidence>
<feature type="transmembrane region" description="Helical" evidence="1">
    <location>
        <begin position="27"/>
        <end position="54"/>
    </location>
</feature>
<dbReference type="Proteomes" id="UP001139207">
    <property type="component" value="Unassembled WGS sequence"/>
</dbReference>
<protein>
    <submittedName>
        <fullName evidence="2">Na+/H+ antiporter subunit G</fullName>
    </submittedName>
</protein>
<dbReference type="EMBL" id="JALIEA010000013">
    <property type="protein sequence ID" value="MCJ7858904.1"/>
    <property type="molecule type" value="Genomic_DNA"/>
</dbReference>
<feature type="transmembrane region" description="Helical" evidence="1">
    <location>
        <begin position="93"/>
        <end position="114"/>
    </location>
</feature>
<evidence type="ECO:0000256" key="1">
    <source>
        <dbReference type="SAM" id="Phobius"/>
    </source>
</evidence>
<keyword evidence="1" id="KW-0472">Membrane</keyword>
<keyword evidence="1" id="KW-0812">Transmembrane</keyword>
<keyword evidence="1" id="KW-1133">Transmembrane helix</keyword>
<proteinExistence type="predicted"/>
<dbReference type="GO" id="GO:0098662">
    <property type="term" value="P:inorganic cation transmembrane transport"/>
    <property type="evidence" value="ECO:0007669"/>
    <property type="project" value="InterPro"/>
</dbReference>
<reference evidence="2" key="1">
    <citation type="submission" date="2022-04" db="EMBL/GenBank/DDBJ databases">
        <title>Corynebacterium kalidii LD5P10.</title>
        <authorList>
            <person name="Sun J.Q."/>
        </authorList>
    </citation>
    <scope>NUCLEOTIDE SEQUENCE</scope>
    <source>
        <strain evidence="2">LD5P10</strain>
    </source>
</reference>
<dbReference type="NCBIfam" id="NF009319">
    <property type="entry name" value="PRK12674.2-4"/>
    <property type="match status" value="1"/>
</dbReference>